<reference evidence="2" key="1">
    <citation type="submission" date="2007-07" db="EMBL/GenBank/DDBJ databases">
        <title>Complete genome sequence of Campylobacter jejuni subsp doylei 269.97 isolated from human blood.</title>
        <authorList>
            <person name="Fouts D.E."/>
            <person name="Mongodin E.F."/>
            <person name="Puiu D."/>
            <person name="Sebastian Y."/>
            <person name="Miller W.G."/>
            <person name="Mandrell R.E."/>
            <person name="Lastovica A.J."/>
            <person name="Nelson K.E."/>
        </authorList>
    </citation>
    <scope>NUCLEOTIDE SEQUENCE [LARGE SCALE GENOMIC DNA]</scope>
    <source>
        <strain evidence="2">ATCC BAA-1458 / RM4099 / 269.97</strain>
    </source>
</reference>
<evidence type="ECO:0000313" key="1">
    <source>
        <dbReference type="EMBL" id="ABS43975.1"/>
    </source>
</evidence>
<proteinExistence type="predicted"/>
<sequence>MKEMYIITPTEKPSPKESTLKSSFLEKKAIEPIAVEKPAKRVNSIAIEIYSNVNCINILK</sequence>
<gene>
    <name evidence="1" type="ordered locus">JJD26997_1719</name>
</gene>
<name>A7H5B3_CAMJD</name>
<dbReference type="KEGG" id="cjd:JJD26997_1719"/>
<organism evidence="1 2">
    <name type="scientific">Campylobacter jejuni subsp. doylei (strain ATCC BAA-1458 / RM4099 / 269.97)</name>
    <dbReference type="NCBI Taxonomy" id="360109"/>
    <lineage>
        <taxon>Bacteria</taxon>
        <taxon>Pseudomonadati</taxon>
        <taxon>Campylobacterota</taxon>
        <taxon>Epsilonproteobacteria</taxon>
        <taxon>Campylobacterales</taxon>
        <taxon>Campylobacteraceae</taxon>
        <taxon>Campylobacter</taxon>
    </lineage>
</organism>
<evidence type="ECO:0000313" key="2">
    <source>
        <dbReference type="Proteomes" id="UP000002302"/>
    </source>
</evidence>
<dbReference type="HOGENOM" id="CLU_2932573_0_0_7"/>
<protein>
    <submittedName>
        <fullName evidence="1">Uncharacterized protein</fullName>
    </submittedName>
</protein>
<dbReference type="Proteomes" id="UP000002302">
    <property type="component" value="Chromosome"/>
</dbReference>
<dbReference type="AlphaFoldDB" id="A7H5B3"/>
<accession>A7H5B3</accession>
<dbReference type="EMBL" id="CP000768">
    <property type="protein sequence ID" value="ABS43975.1"/>
    <property type="molecule type" value="Genomic_DNA"/>
</dbReference>